<keyword evidence="2" id="KW-0805">Transcription regulation</keyword>
<comment type="caution">
    <text evidence="5">The sequence shown here is derived from an EMBL/GenBank/DDBJ whole genome shotgun (WGS) entry which is preliminary data.</text>
</comment>
<protein>
    <submittedName>
        <fullName evidence="5">CopY/TcrY family copper transport repressor</fullName>
    </submittedName>
</protein>
<dbReference type="NCBIfam" id="TIGR02698">
    <property type="entry name" value="CopY_TcrY"/>
    <property type="match status" value="1"/>
</dbReference>
<evidence type="ECO:0000256" key="3">
    <source>
        <dbReference type="ARBA" id="ARBA00023125"/>
    </source>
</evidence>
<keyword evidence="3" id="KW-0238">DNA-binding</keyword>
<name>A0A9J6RAT0_9BACI</name>
<evidence type="ECO:0000256" key="1">
    <source>
        <dbReference type="ARBA" id="ARBA00011046"/>
    </source>
</evidence>
<dbReference type="GO" id="GO:0003677">
    <property type="term" value="F:DNA binding"/>
    <property type="evidence" value="ECO:0007669"/>
    <property type="project" value="UniProtKB-KW"/>
</dbReference>
<sequence length="147" mass="16818">MVTEDKPKITDSEWEVMRVVWTLRQATSKDICEVLQVKKDWKQSTTKTFIGRLVKKGMLNTRSEGKRFLYTAVVNEDESLKAAKESFLDNVCNKQVGKTITKMIAEATLTHEDIRLLEDMIAEKKKEAVDDITCNCVPGQCKCKMHC</sequence>
<comment type="similarity">
    <text evidence="1">Belongs to the BlaI transcriptional regulatory family.</text>
</comment>
<dbReference type="AlphaFoldDB" id="A0A9J6RAT0"/>
<keyword evidence="6" id="KW-1185">Reference proteome</keyword>
<dbReference type="Gene3D" id="1.10.10.10">
    <property type="entry name" value="Winged helix-like DNA-binding domain superfamily/Winged helix DNA-binding domain"/>
    <property type="match status" value="1"/>
</dbReference>
<dbReference type="InterPro" id="IPR014071">
    <property type="entry name" value="Cu_transp_CopY/TcrY"/>
</dbReference>
<evidence type="ECO:0000256" key="4">
    <source>
        <dbReference type="ARBA" id="ARBA00023163"/>
    </source>
</evidence>
<dbReference type="EMBL" id="JAPRAT010000007">
    <property type="protein sequence ID" value="MCZ0702647.1"/>
    <property type="molecule type" value="Genomic_DNA"/>
</dbReference>
<dbReference type="RefSeq" id="WP_268779412.1">
    <property type="nucleotide sequence ID" value="NZ_JAPRAT010000007.1"/>
</dbReference>
<accession>A0A9J6RAT0</accession>
<dbReference type="Proteomes" id="UP001084197">
    <property type="component" value="Unassembled WGS sequence"/>
</dbReference>
<evidence type="ECO:0000313" key="5">
    <source>
        <dbReference type="EMBL" id="MCZ0702647.1"/>
    </source>
</evidence>
<reference evidence="5" key="1">
    <citation type="submission" date="2022-11" db="EMBL/GenBank/DDBJ databases">
        <title>WGS of Natronobacillus azotifigens 24KS-1, an anaerobic diazotrophic haloalkaliphile from soda-rich habitats.</title>
        <authorList>
            <person name="Sorokin D.Y."/>
            <person name="Merkel A.Y."/>
        </authorList>
    </citation>
    <scope>NUCLEOTIDE SEQUENCE</scope>
    <source>
        <strain evidence="5">24KS-1</strain>
    </source>
</reference>
<dbReference type="PIRSF" id="PIRSF019455">
    <property type="entry name" value="CopR_AtkY"/>
    <property type="match status" value="1"/>
</dbReference>
<keyword evidence="4" id="KW-0804">Transcription</keyword>
<dbReference type="SUPFAM" id="SSF46785">
    <property type="entry name" value="Winged helix' DNA-binding domain"/>
    <property type="match status" value="1"/>
</dbReference>
<evidence type="ECO:0000313" key="6">
    <source>
        <dbReference type="Proteomes" id="UP001084197"/>
    </source>
</evidence>
<dbReference type="InterPro" id="IPR036388">
    <property type="entry name" value="WH-like_DNA-bd_sf"/>
</dbReference>
<dbReference type="InterPro" id="IPR005650">
    <property type="entry name" value="BlaI_family"/>
</dbReference>
<evidence type="ECO:0000256" key="2">
    <source>
        <dbReference type="ARBA" id="ARBA00023015"/>
    </source>
</evidence>
<dbReference type="InterPro" id="IPR036390">
    <property type="entry name" value="WH_DNA-bd_sf"/>
</dbReference>
<proteinExistence type="inferred from homology"/>
<gene>
    <name evidence="5" type="ORF">OWO01_05400</name>
</gene>
<organism evidence="5 6">
    <name type="scientific">Natronobacillus azotifigens</name>
    <dbReference type="NCBI Taxonomy" id="472978"/>
    <lineage>
        <taxon>Bacteria</taxon>
        <taxon>Bacillati</taxon>
        <taxon>Bacillota</taxon>
        <taxon>Bacilli</taxon>
        <taxon>Bacillales</taxon>
        <taxon>Bacillaceae</taxon>
        <taxon>Natronobacillus</taxon>
    </lineage>
</organism>
<dbReference type="Pfam" id="PF03965">
    <property type="entry name" value="Penicillinase_R"/>
    <property type="match status" value="1"/>
</dbReference>
<dbReference type="GO" id="GO:0045892">
    <property type="term" value="P:negative regulation of DNA-templated transcription"/>
    <property type="evidence" value="ECO:0007669"/>
    <property type="project" value="InterPro"/>
</dbReference>